<dbReference type="AlphaFoldDB" id="A0A344L2R7"/>
<feature type="domain" description="Cupin type-2" evidence="2">
    <location>
        <begin position="32"/>
        <end position="99"/>
    </location>
</feature>
<dbReference type="PANTHER" id="PTHR35848:SF6">
    <property type="entry name" value="CUPIN TYPE-2 DOMAIN-CONTAINING PROTEIN"/>
    <property type="match status" value="1"/>
</dbReference>
<dbReference type="SUPFAM" id="SSF51182">
    <property type="entry name" value="RmlC-like cupins"/>
    <property type="match status" value="1"/>
</dbReference>
<dbReference type="Proteomes" id="UP000250434">
    <property type="component" value="Chromosome"/>
</dbReference>
<sequence>MHHVIRELHPPQGPRNAQFIGAPYGADISFFLVDAEPGQGPKPHRHPYPETWIVRSGRGTFYAEGDVTEAGPGDVVVVGANTPHTFRNNGTERLELVCIHAAGEMSTEWLDSTDPIP</sequence>
<evidence type="ECO:0000256" key="1">
    <source>
        <dbReference type="ARBA" id="ARBA00022723"/>
    </source>
</evidence>
<gene>
    <name evidence="3" type="ORF">A4R43_07205</name>
</gene>
<accession>A0A344L2R7</accession>
<reference evidence="3 4" key="1">
    <citation type="submission" date="2016-04" db="EMBL/GenBank/DDBJ databases">
        <title>Complete genome sequence and analysis of deep-sea sediment isolate, Amycolatopsis sp. WP1.</title>
        <authorList>
            <person name="Wang H."/>
            <person name="Chen S."/>
            <person name="Wu Q."/>
        </authorList>
    </citation>
    <scope>NUCLEOTIDE SEQUENCE [LARGE SCALE GENOMIC DNA]</scope>
    <source>
        <strain evidence="3 4">WP1</strain>
    </source>
</reference>
<dbReference type="InterPro" id="IPR014710">
    <property type="entry name" value="RmlC-like_jellyroll"/>
</dbReference>
<dbReference type="InterPro" id="IPR011051">
    <property type="entry name" value="RmlC_Cupin_sf"/>
</dbReference>
<dbReference type="GO" id="GO:0046872">
    <property type="term" value="F:metal ion binding"/>
    <property type="evidence" value="ECO:0007669"/>
    <property type="project" value="UniProtKB-KW"/>
</dbReference>
<keyword evidence="4" id="KW-1185">Reference proteome</keyword>
<dbReference type="InterPro" id="IPR051610">
    <property type="entry name" value="GPI/OXD"/>
</dbReference>
<keyword evidence="1" id="KW-0479">Metal-binding</keyword>
<dbReference type="InterPro" id="IPR013096">
    <property type="entry name" value="Cupin_2"/>
</dbReference>
<dbReference type="RefSeq" id="WP_113691615.1">
    <property type="nucleotide sequence ID" value="NZ_CP015163.1"/>
</dbReference>
<evidence type="ECO:0000313" key="4">
    <source>
        <dbReference type="Proteomes" id="UP000250434"/>
    </source>
</evidence>
<dbReference type="OrthoDB" id="3231985at2"/>
<protein>
    <submittedName>
        <fullName evidence="3">Cupin</fullName>
    </submittedName>
</protein>
<proteinExistence type="predicted"/>
<evidence type="ECO:0000313" key="3">
    <source>
        <dbReference type="EMBL" id="AXB42341.1"/>
    </source>
</evidence>
<dbReference type="Pfam" id="PF07883">
    <property type="entry name" value="Cupin_2"/>
    <property type="match status" value="1"/>
</dbReference>
<dbReference type="Gene3D" id="2.60.120.10">
    <property type="entry name" value="Jelly Rolls"/>
    <property type="match status" value="1"/>
</dbReference>
<dbReference type="KEGG" id="aab:A4R43_07205"/>
<organism evidence="3 4">
    <name type="scientific">Amycolatopsis albispora</name>
    <dbReference type="NCBI Taxonomy" id="1804986"/>
    <lineage>
        <taxon>Bacteria</taxon>
        <taxon>Bacillati</taxon>
        <taxon>Actinomycetota</taxon>
        <taxon>Actinomycetes</taxon>
        <taxon>Pseudonocardiales</taxon>
        <taxon>Pseudonocardiaceae</taxon>
        <taxon>Amycolatopsis</taxon>
    </lineage>
</organism>
<evidence type="ECO:0000259" key="2">
    <source>
        <dbReference type="Pfam" id="PF07883"/>
    </source>
</evidence>
<name>A0A344L2R7_9PSEU</name>
<dbReference type="PANTHER" id="PTHR35848">
    <property type="entry name" value="OXALATE-BINDING PROTEIN"/>
    <property type="match status" value="1"/>
</dbReference>
<dbReference type="EMBL" id="CP015163">
    <property type="protein sequence ID" value="AXB42341.1"/>
    <property type="molecule type" value="Genomic_DNA"/>
</dbReference>